<feature type="domain" description="N-acetyltransferase" evidence="1">
    <location>
        <begin position="3"/>
        <end position="155"/>
    </location>
</feature>
<keyword evidence="3" id="KW-1185">Reference proteome</keyword>
<evidence type="ECO:0000313" key="3">
    <source>
        <dbReference type="Proteomes" id="UP000198553"/>
    </source>
</evidence>
<organism evidence="2 3">
    <name type="scientific">Mesobacillus persicus</name>
    <dbReference type="NCBI Taxonomy" id="930146"/>
    <lineage>
        <taxon>Bacteria</taxon>
        <taxon>Bacillati</taxon>
        <taxon>Bacillota</taxon>
        <taxon>Bacilli</taxon>
        <taxon>Bacillales</taxon>
        <taxon>Bacillaceae</taxon>
        <taxon>Mesobacillus</taxon>
    </lineage>
</organism>
<protein>
    <submittedName>
        <fullName evidence="2">Ribosomal protein S18 acetylase RimI</fullName>
    </submittedName>
</protein>
<evidence type="ECO:0000313" key="2">
    <source>
        <dbReference type="EMBL" id="SEN23364.1"/>
    </source>
</evidence>
<dbReference type="Proteomes" id="UP000198553">
    <property type="component" value="Unassembled WGS sequence"/>
</dbReference>
<gene>
    <name evidence="2" type="ORF">SAMN05192533_110117</name>
</gene>
<keyword evidence="2" id="KW-0689">Ribosomal protein</keyword>
<accession>A0A1H8EW49</accession>
<dbReference type="SUPFAM" id="SSF55729">
    <property type="entry name" value="Acyl-CoA N-acyltransferases (Nat)"/>
    <property type="match status" value="1"/>
</dbReference>
<dbReference type="GO" id="GO:0016747">
    <property type="term" value="F:acyltransferase activity, transferring groups other than amino-acyl groups"/>
    <property type="evidence" value="ECO:0007669"/>
    <property type="project" value="InterPro"/>
</dbReference>
<dbReference type="InterPro" id="IPR016181">
    <property type="entry name" value="Acyl_CoA_acyltransferase"/>
</dbReference>
<dbReference type="InterPro" id="IPR000182">
    <property type="entry name" value="GNAT_dom"/>
</dbReference>
<dbReference type="EMBL" id="FOBW01000010">
    <property type="protein sequence ID" value="SEN23364.1"/>
    <property type="molecule type" value="Genomic_DNA"/>
</dbReference>
<sequence>MILHISPMNEHYAYQILTWQYEPPYDFYNNNFSDSALQELLENPYYAVIDNHDQLIGFFCTGISAQVPADSMVDVYSEQKLDIGVGMKPELTGLGNGKAFFSFVLNYLQKCYNDVPFRLTVAKFNKRAIRLYKQLGFSEETEFTRGSTVFITMIR</sequence>
<reference evidence="3" key="1">
    <citation type="submission" date="2016-10" db="EMBL/GenBank/DDBJ databases">
        <authorList>
            <person name="Varghese N."/>
            <person name="Submissions S."/>
        </authorList>
    </citation>
    <scope>NUCLEOTIDE SEQUENCE [LARGE SCALE GENOMIC DNA]</scope>
    <source>
        <strain evidence="3">B48,IBRC-M 10115,DSM 25386,CECT 8001</strain>
    </source>
</reference>
<dbReference type="Pfam" id="PF00583">
    <property type="entry name" value="Acetyltransf_1"/>
    <property type="match status" value="1"/>
</dbReference>
<name>A0A1H8EW49_9BACI</name>
<dbReference type="Gene3D" id="3.40.630.30">
    <property type="match status" value="1"/>
</dbReference>
<evidence type="ECO:0000259" key="1">
    <source>
        <dbReference type="PROSITE" id="PS51186"/>
    </source>
</evidence>
<dbReference type="GO" id="GO:0005840">
    <property type="term" value="C:ribosome"/>
    <property type="evidence" value="ECO:0007669"/>
    <property type="project" value="UniProtKB-KW"/>
</dbReference>
<keyword evidence="2" id="KW-0687">Ribonucleoprotein</keyword>
<dbReference type="AlphaFoldDB" id="A0A1H8EW49"/>
<proteinExistence type="predicted"/>
<dbReference type="OrthoDB" id="423921at2"/>
<dbReference type="PROSITE" id="PS51186">
    <property type="entry name" value="GNAT"/>
    <property type="match status" value="1"/>
</dbReference>
<dbReference type="STRING" id="930146.SAMN05192533_110117"/>
<dbReference type="RefSeq" id="WP_090747188.1">
    <property type="nucleotide sequence ID" value="NZ_FOBW01000010.1"/>
</dbReference>